<feature type="transmembrane region" description="Helical" evidence="1">
    <location>
        <begin position="149"/>
        <end position="175"/>
    </location>
</feature>
<feature type="transmembrane region" description="Helical" evidence="1">
    <location>
        <begin position="76"/>
        <end position="95"/>
    </location>
</feature>
<reference evidence="2 3" key="1">
    <citation type="journal article" date="2019" name="Nat. Commun.">
        <title>The antimicrobial potential of Streptomyces from insect microbiomes.</title>
        <authorList>
            <person name="Chevrette M.G."/>
            <person name="Carlson C.M."/>
            <person name="Ortega H.E."/>
            <person name="Thomas C."/>
            <person name="Ananiev G.E."/>
            <person name="Barns K.J."/>
            <person name="Book A.J."/>
            <person name="Cagnazzo J."/>
            <person name="Carlos C."/>
            <person name="Flanigan W."/>
            <person name="Grubbs K.J."/>
            <person name="Horn H.A."/>
            <person name="Hoffmann F.M."/>
            <person name="Klassen J.L."/>
            <person name="Knack J.J."/>
            <person name="Lewin G.R."/>
            <person name="McDonald B.R."/>
            <person name="Muller L."/>
            <person name="Melo W.G.P."/>
            <person name="Pinto-Tomas A.A."/>
            <person name="Schmitz A."/>
            <person name="Wendt-Pienkowski E."/>
            <person name="Wildman S."/>
            <person name="Zhao M."/>
            <person name="Zhang F."/>
            <person name="Bugni T.S."/>
            <person name="Andes D.R."/>
            <person name="Pupo M.T."/>
            <person name="Currie C.R."/>
        </authorList>
    </citation>
    <scope>NUCLEOTIDE SEQUENCE [LARGE SCALE GENOMIC DNA]</scope>
    <source>
        <strain evidence="2 3">SID5840</strain>
    </source>
</reference>
<sequence>MDLKILPLAITMMAGPQIIAALVLVTARQAVRVSVAFLLGVAIATSVGVAITHGLFGLFGNKVSLGSPSDSGSVGTLIQIGLVVLLVLAAIRAFLTRETSEPPGWLTGLMDAGVGRGLTTGLLVILAMPSDIVVMLTVGAHLAHGGEDFVAGLGFVAATVLVAALPLLTLLALGHRGRDAMPAVRDWLTSNSWVITIATCAVFVLLIL</sequence>
<dbReference type="AlphaFoldDB" id="A0A7K2IWA6"/>
<feature type="transmembrane region" description="Helical" evidence="1">
    <location>
        <begin position="6"/>
        <end position="25"/>
    </location>
</feature>
<feature type="transmembrane region" description="Helical" evidence="1">
    <location>
        <begin position="37"/>
        <end position="56"/>
    </location>
</feature>
<keyword evidence="1" id="KW-0812">Transmembrane</keyword>
<dbReference type="RefSeq" id="WP_161111418.1">
    <property type="nucleotide sequence ID" value="NZ_WWHY01000001.1"/>
</dbReference>
<comment type="caution">
    <text evidence="2">The sequence shown here is derived from an EMBL/GenBank/DDBJ whole genome shotgun (WGS) entry which is preliminary data.</text>
</comment>
<evidence type="ECO:0000256" key="1">
    <source>
        <dbReference type="SAM" id="Phobius"/>
    </source>
</evidence>
<proteinExistence type="predicted"/>
<evidence type="ECO:0000313" key="2">
    <source>
        <dbReference type="EMBL" id="MYR34127.1"/>
    </source>
</evidence>
<organism evidence="2 3">
    <name type="scientific">Nocardiopsis alba</name>
    <dbReference type="NCBI Taxonomy" id="53437"/>
    <lineage>
        <taxon>Bacteria</taxon>
        <taxon>Bacillati</taxon>
        <taxon>Actinomycetota</taxon>
        <taxon>Actinomycetes</taxon>
        <taxon>Streptosporangiales</taxon>
        <taxon>Nocardiopsidaceae</taxon>
        <taxon>Nocardiopsis</taxon>
    </lineage>
</organism>
<keyword evidence="1" id="KW-0472">Membrane</keyword>
<keyword evidence="1" id="KW-1133">Transmembrane helix</keyword>
<gene>
    <name evidence="2" type="ORF">GTW20_18170</name>
</gene>
<dbReference type="EMBL" id="WWHY01000001">
    <property type="protein sequence ID" value="MYR34127.1"/>
    <property type="molecule type" value="Genomic_DNA"/>
</dbReference>
<protein>
    <submittedName>
        <fullName evidence="2">GAP family protein</fullName>
    </submittedName>
</protein>
<feature type="transmembrane region" description="Helical" evidence="1">
    <location>
        <begin position="187"/>
        <end position="207"/>
    </location>
</feature>
<dbReference type="Pfam" id="PF11139">
    <property type="entry name" value="SfLAP"/>
    <property type="match status" value="1"/>
</dbReference>
<accession>A0A7K2IWA6</accession>
<dbReference type="Proteomes" id="UP000467124">
    <property type="component" value="Unassembled WGS sequence"/>
</dbReference>
<evidence type="ECO:0000313" key="3">
    <source>
        <dbReference type="Proteomes" id="UP000467124"/>
    </source>
</evidence>
<name>A0A7K2IWA6_9ACTN</name>
<feature type="transmembrane region" description="Helical" evidence="1">
    <location>
        <begin position="116"/>
        <end position="143"/>
    </location>
</feature>
<dbReference type="InterPro" id="IPR021315">
    <property type="entry name" value="Gap/Sap"/>
</dbReference>